<dbReference type="Pfam" id="PF01963">
    <property type="entry name" value="TraB_PrgY_gumN"/>
    <property type="match status" value="1"/>
</dbReference>
<evidence type="ECO:0000256" key="1">
    <source>
        <dbReference type="SAM" id="SignalP"/>
    </source>
</evidence>
<dbReference type="InterPro" id="IPR047111">
    <property type="entry name" value="YbaP-like"/>
</dbReference>
<feature type="signal peptide" evidence="1">
    <location>
        <begin position="1"/>
        <end position="30"/>
    </location>
</feature>
<dbReference type="PROSITE" id="PS51318">
    <property type="entry name" value="TAT"/>
    <property type="match status" value="1"/>
</dbReference>
<comment type="caution">
    <text evidence="2">The sequence shown here is derived from an EMBL/GenBank/DDBJ whole genome shotgun (WGS) entry which is preliminary data.</text>
</comment>
<evidence type="ECO:0000313" key="3">
    <source>
        <dbReference type="Proteomes" id="UP001214854"/>
    </source>
</evidence>
<dbReference type="InterPro" id="IPR006311">
    <property type="entry name" value="TAT_signal"/>
</dbReference>
<feature type="chain" id="PRO_5047334061" evidence="1">
    <location>
        <begin position="31"/>
        <end position="307"/>
    </location>
</feature>
<sequence>MFNLKNTRRAVVTGALAAAALLPMGFAAQAKEAPKPAPKMWVIKDADSTIYLFGTFHLLKADTQWKHAGIDKAFNSADTLYLEVADLDDQAAAQGLVMKYGIDPTKSLLTPYTPEELEVIRGVYKKYGLDVDQLTMLKPWLASLMLMMKQMEVLGFDPNAGVDKTLLAQARAKNLPVKGLETMDEQMKILATSLVDEQAKSLLDAAKEDTKTRALFDDMLKAWSTGDQKALEKLLVDEMKTKTPKMYEAVLVNRNRNWIAPIKQILAGSGTQFIAVGAGHLAGPDSVQNMLKKEGVTVEAYDYQSAQ</sequence>
<keyword evidence="1" id="KW-0732">Signal</keyword>
<proteinExistence type="predicted"/>
<dbReference type="EMBL" id="JAQQKX010000003">
    <property type="protein sequence ID" value="MDC7682809.1"/>
    <property type="molecule type" value="Genomic_DNA"/>
</dbReference>
<gene>
    <name evidence="2" type="ORF">PQU92_05950</name>
</gene>
<evidence type="ECO:0000313" key="2">
    <source>
        <dbReference type="EMBL" id="MDC7682809.1"/>
    </source>
</evidence>
<keyword evidence="3" id="KW-1185">Reference proteome</keyword>
<protein>
    <submittedName>
        <fullName evidence="2">TraB/GumN family protein</fullName>
    </submittedName>
</protein>
<organism evidence="2 3">
    <name type="scientific">Asticcacaulis aquaticus</name>
    <dbReference type="NCBI Taxonomy" id="2984212"/>
    <lineage>
        <taxon>Bacteria</taxon>
        <taxon>Pseudomonadati</taxon>
        <taxon>Pseudomonadota</taxon>
        <taxon>Alphaproteobacteria</taxon>
        <taxon>Caulobacterales</taxon>
        <taxon>Caulobacteraceae</taxon>
        <taxon>Asticcacaulis</taxon>
    </lineage>
</organism>
<accession>A0ABT5HS45</accession>
<dbReference type="RefSeq" id="WP_272747289.1">
    <property type="nucleotide sequence ID" value="NZ_JAQQKX010000003.1"/>
</dbReference>
<dbReference type="Proteomes" id="UP001214854">
    <property type="component" value="Unassembled WGS sequence"/>
</dbReference>
<dbReference type="CDD" id="cd14789">
    <property type="entry name" value="Tiki"/>
    <property type="match status" value="1"/>
</dbReference>
<dbReference type="PANTHER" id="PTHR40590">
    <property type="entry name" value="CYTOPLASMIC PROTEIN-RELATED"/>
    <property type="match status" value="1"/>
</dbReference>
<name>A0ABT5HS45_9CAUL</name>
<dbReference type="PANTHER" id="PTHR40590:SF1">
    <property type="entry name" value="CYTOPLASMIC PROTEIN"/>
    <property type="match status" value="1"/>
</dbReference>
<dbReference type="InterPro" id="IPR002816">
    <property type="entry name" value="TraB/PrgY/GumN_fam"/>
</dbReference>
<reference evidence="2 3" key="1">
    <citation type="submission" date="2023-01" db="EMBL/GenBank/DDBJ databases">
        <title>Novel species of the genus Asticcacaulis isolated from rivers.</title>
        <authorList>
            <person name="Lu H."/>
        </authorList>
    </citation>
    <scope>NUCLEOTIDE SEQUENCE [LARGE SCALE GENOMIC DNA]</scope>
    <source>
        <strain evidence="2 3">BYS171W</strain>
    </source>
</reference>